<evidence type="ECO:0000313" key="3">
    <source>
        <dbReference type="Proteomes" id="UP000054107"/>
    </source>
</evidence>
<proteinExistence type="predicted"/>
<dbReference type="OrthoDB" id="2285825at2759"/>
<feature type="domain" description="Helitron helicase-like" evidence="1">
    <location>
        <begin position="279"/>
        <end position="460"/>
    </location>
</feature>
<dbReference type="EMBL" id="LN723144">
    <property type="protein sequence ID" value="CEP10123.1"/>
    <property type="molecule type" value="Genomic_DNA"/>
</dbReference>
<dbReference type="STRING" id="35722.A0A0B7N3V1"/>
<accession>A0A0B7N3V1</accession>
<name>A0A0B7N3V1_9FUNG</name>
<keyword evidence="3" id="KW-1185">Reference proteome</keyword>
<protein>
    <recommendedName>
        <fullName evidence="1">Helitron helicase-like domain-containing protein</fullName>
    </recommendedName>
</protein>
<sequence length="512" mass="58706">MDQICNDCGAKHWKGELPAQCTSNNKFWMSCCKAGAVKVDFLTDPPAFIKDLYDDVGSRGQTFKNNLRRYNAAFAFTSLGCQIRDRNVSNMPFQIQGQMYHSQGPLLAGHNTQPKYVQLYILDPQYAASVRSLNNNELDREIIEGLTTVLNECNPHVSLYKSAYELLMSSTEPDSFVRIFPSMGIELVAGSDRRTENLPTSNEVAGIIPNESSSRSFRDIRLYLRSNPGNENPYTTISQNHALYMPLHYTLLFPNGDLGWNWGLRLSNDQNARLTHRCYYRFRLHQRSNEYPIIFMSKRLFQQYLVDVWAVCDQNKLDWIKAHQSNIRADLYNGLQDALIQEDVNLTALGRRYILPSSYTGGPRFMAKQYQDSMAIVRHFGKPSLFITFTANPRWVEIQRELLPGQNASDRPDLVARVFDLKVKELLNDLKRKNIFGTYRGLLRTIEYQKRGLSHLHLLLFLNPAENFDTAEKIYQVISAEIPSRENDPELLEIVTKNMVHGPCGDINPNSP</sequence>
<dbReference type="PANTHER" id="PTHR45786:SF74">
    <property type="entry name" value="ATP-DEPENDENT DNA HELICASE"/>
    <property type="match status" value="1"/>
</dbReference>
<dbReference type="AlphaFoldDB" id="A0A0B7N3V1"/>
<organism evidence="2 3">
    <name type="scientific">Parasitella parasitica</name>
    <dbReference type="NCBI Taxonomy" id="35722"/>
    <lineage>
        <taxon>Eukaryota</taxon>
        <taxon>Fungi</taxon>
        <taxon>Fungi incertae sedis</taxon>
        <taxon>Mucoromycota</taxon>
        <taxon>Mucoromycotina</taxon>
        <taxon>Mucoromycetes</taxon>
        <taxon>Mucorales</taxon>
        <taxon>Mucorineae</taxon>
        <taxon>Mucoraceae</taxon>
        <taxon>Parasitella</taxon>
    </lineage>
</organism>
<feature type="non-terminal residue" evidence="2">
    <location>
        <position position="512"/>
    </location>
</feature>
<gene>
    <name evidence="2" type="primary">PARPA_03746.1 scaffold 9405</name>
</gene>
<reference evidence="2 3" key="1">
    <citation type="submission" date="2014-09" db="EMBL/GenBank/DDBJ databases">
        <authorList>
            <person name="Ellenberger Sabrina"/>
        </authorList>
    </citation>
    <scope>NUCLEOTIDE SEQUENCE [LARGE SCALE GENOMIC DNA]</scope>
    <source>
        <strain evidence="2 3">CBS 412.66</strain>
    </source>
</reference>
<dbReference type="PANTHER" id="PTHR45786">
    <property type="entry name" value="DNA BINDING PROTEIN-LIKE"/>
    <property type="match status" value="1"/>
</dbReference>
<evidence type="ECO:0000313" key="2">
    <source>
        <dbReference type="EMBL" id="CEP10123.1"/>
    </source>
</evidence>
<dbReference type="Proteomes" id="UP000054107">
    <property type="component" value="Unassembled WGS sequence"/>
</dbReference>
<evidence type="ECO:0000259" key="1">
    <source>
        <dbReference type="Pfam" id="PF14214"/>
    </source>
</evidence>
<dbReference type="Pfam" id="PF14214">
    <property type="entry name" value="Helitron_like_N"/>
    <property type="match status" value="1"/>
</dbReference>
<dbReference type="InterPro" id="IPR025476">
    <property type="entry name" value="Helitron_helicase-like"/>
</dbReference>